<feature type="transmembrane region" description="Helical" evidence="1">
    <location>
        <begin position="133"/>
        <end position="166"/>
    </location>
</feature>
<organism evidence="2 3">
    <name type="scientific">Haloferax chudinovii</name>
    <dbReference type="NCBI Taxonomy" id="1109010"/>
    <lineage>
        <taxon>Archaea</taxon>
        <taxon>Methanobacteriati</taxon>
        <taxon>Methanobacteriota</taxon>
        <taxon>Stenosarchaea group</taxon>
        <taxon>Halobacteria</taxon>
        <taxon>Halobacteriales</taxon>
        <taxon>Haloferacaceae</taxon>
        <taxon>Haloferax</taxon>
    </lineage>
</organism>
<keyword evidence="1" id="KW-0812">Transmembrane</keyword>
<proteinExistence type="predicted"/>
<dbReference type="Proteomes" id="UP001596460">
    <property type="component" value="Unassembled WGS sequence"/>
</dbReference>
<dbReference type="RefSeq" id="WP_390245292.1">
    <property type="nucleotide sequence ID" value="NZ_JBHTAB010000006.1"/>
</dbReference>
<evidence type="ECO:0000313" key="3">
    <source>
        <dbReference type="Proteomes" id="UP001596460"/>
    </source>
</evidence>
<feature type="transmembrane region" description="Helical" evidence="1">
    <location>
        <begin position="54"/>
        <end position="74"/>
    </location>
</feature>
<accession>A0ABD5XGH2</accession>
<keyword evidence="1" id="KW-0472">Membrane</keyword>
<keyword evidence="1" id="KW-1133">Transmembrane helix</keyword>
<sequence length="175" mass="18920">MAAWHRDVMSGWWQDVGAGVATASTALVTSFLYSLVLMVIPLQLSADAQYWAGYAPQFAFVAGLVIGTFVWRRVMSRASTPEQGAFAGSVLGLIIAILVPILAAMYVLLFPVLLSVVTGQGLHYALQLYPAPLWAAVGAARTIATAWSPLVGVLLILIGALFGWTYQRRRRFSGY</sequence>
<comment type="caution">
    <text evidence="2">The sequence shown here is derived from an EMBL/GenBank/DDBJ whole genome shotgun (WGS) entry which is preliminary data.</text>
</comment>
<gene>
    <name evidence="2" type="ORF">ACFQI8_12660</name>
</gene>
<reference evidence="2 3" key="1">
    <citation type="journal article" date="2019" name="Int. J. Syst. Evol. Microbiol.">
        <title>The Global Catalogue of Microorganisms (GCM) 10K type strain sequencing project: providing services to taxonomists for standard genome sequencing and annotation.</title>
        <authorList>
            <consortium name="The Broad Institute Genomics Platform"/>
            <consortium name="The Broad Institute Genome Sequencing Center for Infectious Disease"/>
            <person name="Wu L."/>
            <person name="Ma J."/>
        </authorList>
    </citation>
    <scope>NUCLEOTIDE SEQUENCE [LARGE SCALE GENOMIC DNA]</scope>
    <source>
        <strain evidence="2 3">DSM 26526</strain>
    </source>
</reference>
<keyword evidence="3" id="KW-1185">Reference proteome</keyword>
<feature type="transmembrane region" description="Helical" evidence="1">
    <location>
        <begin position="86"/>
        <end position="113"/>
    </location>
</feature>
<dbReference type="EMBL" id="JBHTAB010000006">
    <property type="protein sequence ID" value="MFC7130237.1"/>
    <property type="molecule type" value="Genomic_DNA"/>
</dbReference>
<dbReference type="AlphaFoldDB" id="A0ABD5XGH2"/>
<protein>
    <submittedName>
        <fullName evidence="2">Uncharacterized protein</fullName>
    </submittedName>
</protein>
<feature type="transmembrane region" description="Helical" evidence="1">
    <location>
        <begin position="20"/>
        <end position="42"/>
    </location>
</feature>
<evidence type="ECO:0000313" key="2">
    <source>
        <dbReference type="EMBL" id="MFC7130237.1"/>
    </source>
</evidence>
<name>A0ABD5XGH2_9EURY</name>
<evidence type="ECO:0000256" key="1">
    <source>
        <dbReference type="SAM" id="Phobius"/>
    </source>
</evidence>